<dbReference type="Pfam" id="PF00834">
    <property type="entry name" value="Ribul_P_3_epim"/>
    <property type="match status" value="1"/>
</dbReference>
<name>A0A926E5V4_9FIRM</name>
<feature type="binding site" evidence="10 14">
    <location>
        <begin position="140"/>
        <end position="143"/>
    </location>
    <ligand>
        <name>substrate</name>
    </ligand>
</feature>
<dbReference type="EMBL" id="JACRSV010000002">
    <property type="protein sequence ID" value="MBC8560118.1"/>
    <property type="molecule type" value="Genomic_DNA"/>
</dbReference>
<dbReference type="EC" id="5.1.3.1" evidence="7 10"/>
<dbReference type="GO" id="GO:0046872">
    <property type="term" value="F:metal ion binding"/>
    <property type="evidence" value="ECO:0007669"/>
    <property type="project" value="UniProtKB-UniRule"/>
</dbReference>
<feature type="binding site" evidence="10 14">
    <location>
        <position position="64"/>
    </location>
    <ligand>
        <name>substrate</name>
    </ligand>
</feature>
<dbReference type="InterPro" id="IPR011060">
    <property type="entry name" value="RibuloseP-bd_barrel"/>
</dbReference>
<dbReference type="SUPFAM" id="SSF51366">
    <property type="entry name" value="Ribulose-phoshate binding barrel"/>
    <property type="match status" value="1"/>
</dbReference>
<evidence type="ECO:0000256" key="6">
    <source>
        <dbReference type="ARBA" id="ARBA00009541"/>
    </source>
</evidence>
<dbReference type="CDD" id="cd00429">
    <property type="entry name" value="RPE"/>
    <property type="match status" value="1"/>
</dbReference>
<dbReference type="GO" id="GO:0006098">
    <property type="term" value="P:pentose-phosphate shunt"/>
    <property type="evidence" value="ECO:0007669"/>
    <property type="project" value="UniProtKB-UniRule"/>
</dbReference>
<accession>A0A926E5V4</accession>
<comment type="function">
    <text evidence="10">Catalyzes the reversible epimerization of D-ribulose 5-phosphate to D-xylulose 5-phosphate.</text>
</comment>
<comment type="cofactor">
    <cofactor evidence="3">
        <name>Co(2+)</name>
        <dbReference type="ChEBI" id="CHEBI:48828"/>
    </cofactor>
</comment>
<comment type="similarity">
    <text evidence="6 10 11">Belongs to the ribulose-phosphate 3-epimerase family.</text>
</comment>
<sequence>MILSPSLFAADAGRLDEEIAQVEQAGAEYLHIDVMDGMFVPNLSFGPNILSGIRRKSRLFFDVHLMIEKPERFLEPFIREGADGVTVHYEATDALDEIAGICRERGVKFGVALHPRTPVSVIEPWTDVLDILLVMSIEPGFGGQAFMPEAVPRIREAKALRERKNARYLISVDGGVNPETAALCREAGADVLVAGSSVFRAQDRKAALELLRR</sequence>
<keyword evidence="10 11" id="KW-0119">Carbohydrate metabolism</keyword>
<dbReference type="InterPro" id="IPR013785">
    <property type="entry name" value="Aldolase_TIM"/>
</dbReference>
<dbReference type="RefSeq" id="WP_249295079.1">
    <property type="nucleotide sequence ID" value="NZ_JACRSV010000002.1"/>
</dbReference>
<feature type="binding site" evidence="10 14">
    <location>
        <position position="6"/>
    </location>
    <ligand>
        <name>substrate</name>
    </ligand>
</feature>
<evidence type="ECO:0000256" key="2">
    <source>
        <dbReference type="ARBA" id="ARBA00001936"/>
    </source>
</evidence>
<evidence type="ECO:0000313" key="15">
    <source>
        <dbReference type="EMBL" id="MBC8560118.1"/>
    </source>
</evidence>
<comment type="cofactor">
    <cofactor evidence="5">
        <name>Fe(2+)</name>
        <dbReference type="ChEBI" id="CHEBI:29033"/>
    </cofactor>
</comment>
<comment type="caution">
    <text evidence="15">The sequence shown here is derived from an EMBL/GenBank/DDBJ whole genome shotgun (WGS) entry which is preliminary data.</text>
</comment>
<evidence type="ECO:0000256" key="14">
    <source>
        <dbReference type="PIRSR" id="PIRSR001461-3"/>
    </source>
</evidence>
<feature type="binding site" evidence="10 13">
    <location>
        <position position="33"/>
    </location>
    <ligand>
        <name>a divalent metal cation</name>
        <dbReference type="ChEBI" id="CHEBI:60240"/>
    </ligand>
</feature>
<evidence type="ECO:0000256" key="4">
    <source>
        <dbReference type="ARBA" id="ARBA00001947"/>
    </source>
</evidence>
<comment type="pathway">
    <text evidence="10">Carbohydrate degradation.</text>
</comment>
<dbReference type="PANTHER" id="PTHR11749">
    <property type="entry name" value="RIBULOSE-5-PHOSPHATE-3-EPIMERASE"/>
    <property type="match status" value="1"/>
</dbReference>
<evidence type="ECO:0000256" key="7">
    <source>
        <dbReference type="ARBA" id="ARBA00013188"/>
    </source>
</evidence>
<dbReference type="AlphaFoldDB" id="A0A926E5V4"/>
<keyword evidence="16" id="KW-1185">Reference proteome</keyword>
<keyword evidence="8 10" id="KW-0479">Metal-binding</keyword>
<comment type="cofactor">
    <cofactor evidence="10 13">
        <name>a divalent metal cation</name>
        <dbReference type="ChEBI" id="CHEBI:60240"/>
    </cofactor>
    <text evidence="10 13">Binds 1 divalent metal cation per subunit.</text>
</comment>
<gene>
    <name evidence="10 15" type="primary">rpe</name>
    <name evidence="15" type="ORF">H8710_08565</name>
</gene>
<evidence type="ECO:0000256" key="9">
    <source>
        <dbReference type="ARBA" id="ARBA00023235"/>
    </source>
</evidence>
<dbReference type="InterPro" id="IPR000056">
    <property type="entry name" value="Ribul_P_3_epim-like"/>
</dbReference>
<dbReference type="Proteomes" id="UP000610760">
    <property type="component" value="Unassembled WGS sequence"/>
</dbReference>
<organism evidence="15 16">
    <name type="scientific">Fumia xinanensis</name>
    <dbReference type="NCBI Taxonomy" id="2763659"/>
    <lineage>
        <taxon>Bacteria</taxon>
        <taxon>Bacillati</taxon>
        <taxon>Bacillota</taxon>
        <taxon>Clostridia</taxon>
        <taxon>Eubacteriales</taxon>
        <taxon>Oscillospiraceae</taxon>
        <taxon>Fumia</taxon>
    </lineage>
</organism>
<feature type="binding site" evidence="10 13">
    <location>
        <position position="31"/>
    </location>
    <ligand>
        <name>a divalent metal cation</name>
        <dbReference type="ChEBI" id="CHEBI:60240"/>
    </ligand>
</feature>
<feature type="binding site" evidence="10">
    <location>
        <begin position="173"/>
        <end position="175"/>
    </location>
    <ligand>
        <name>substrate</name>
    </ligand>
</feature>
<dbReference type="PIRSF" id="PIRSF001461">
    <property type="entry name" value="RPE"/>
    <property type="match status" value="1"/>
</dbReference>
<feature type="binding site" evidence="10 14">
    <location>
        <begin position="195"/>
        <end position="196"/>
    </location>
    <ligand>
        <name>substrate</name>
    </ligand>
</feature>
<dbReference type="GO" id="GO:0019323">
    <property type="term" value="P:pentose catabolic process"/>
    <property type="evidence" value="ECO:0007669"/>
    <property type="project" value="UniProtKB-UniRule"/>
</dbReference>
<evidence type="ECO:0000313" key="16">
    <source>
        <dbReference type="Proteomes" id="UP000610760"/>
    </source>
</evidence>
<comment type="catalytic activity">
    <reaction evidence="1 10 11">
        <text>D-ribulose 5-phosphate = D-xylulose 5-phosphate</text>
        <dbReference type="Rhea" id="RHEA:13677"/>
        <dbReference type="ChEBI" id="CHEBI:57737"/>
        <dbReference type="ChEBI" id="CHEBI:58121"/>
        <dbReference type="EC" id="5.1.3.1"/>
    </reaction>
</comment>
<evidence type="ECO:0000256" key="11">
    <source>
        <dbReference type="PIRNR" id="PIRNR001461"/>
    </source>
</evidence>
<feature type="binding site" evidence="14">
    <location>
        <position position="175"/>
    </location>
    <ligand>
        <name>substrate</name>
    </ligand>
</feature>
<evidence type="ECO:0000256" key="13">
    <source>
        <dbReference type="PIRSR" id="PIRSR001461-2"/>
    </source>
</evidence>
<dbReference type="NCBIfam" id="NF004076">
    <property type="entry name" value="PRK05581.1-4"/>
    <property type="match status" value="1"/>
</dbReference>
<comment type="cofactor">
    <cofactor evidence="2">
        <name>Mn(2+)</name>
        <dbReference type="ChEBI" id="CHEBI:29035"/>
    </cofactor>
</comment>
<dbReference type="FunFam" id="3.20.20.70:FF:000004">
    <property type="entry name" value="Ribulose-phosphate 3-epimerase"/>
    <property type="match status" value="1"/>
</dbReference>
<dbReference type="GO" id="GO:0005737">
    <property type="term" value="C:cytoplasm"/>
    <property type="evidence" value="ECO:0007669"/>
    <property type="project" value="UniProtKB-ARBA"/>
</dbReference>
<evidence type="ECO:0000256" key="8">
    <source>
        <dbReference type="ARBA" id="ARBA00022723"/>
    </source>
</evidence>
<evidence type="ECO:0000256" key="5">
    <source>
        <dbReference type="ARBA" id="ARBA00001954"/>
    </source>
</evidence>
<keyword evidence="13" id="KW-0862">Zinc</keyword>
<dbReference type="PROSITE" id="PS01085">
    <property type="entry name" value="RIBUL_P_3_EPIMER_1"/>
    <property type="match status" value="1"/>
</dbReference>
<evidence type="ECO:0000256" key="1">
    <source>
        <dbReference type="ARBA" id="ARBA00001782"/>
    </source>
</evidence>
<evidence type="ECO:0000256" key="3">
    <source>
        <dbReference type="ARBA" id="ARBA00001941"/>
    </source>
</evidence>
<feature type="active site" description="Proton acceptor" evidence="10 12">
    <location>
        <position position="33"/>
    </location>
</feature>
<feature type="binding site" evidence="10 13">
    <location>
        <position position="64"/>
    </location>
    <ligand>
        <name>a divalent metal cation</name>
        <dbReference type="ChEBI" id="CHEBI:60240"/>
    </ligand>
</feature>
<keyword evidence="13" id="KW-0170">Cobalt</keyword>
<dbReference type="GO" id="GO:0004750">
    <property type="term" value="F:D-ribulose-phosphate 3-epimerase activity"/>
    <property type="evidence" value="ECO:0007669"/>
    <property type="project" value="UniProtKB-UniRule"/>
</dbReference>
<feature type="binding site" evidence="10 13">
    <location>
        <position position="173"/>
    </location>
    <ligand>
        <name>a divalent metal cation</name>
        <dbReference type="ChEBI" id="CHEBI:60240"/>
    </ligand>
</feature>
<keyword evidence="9 10" id="KW-0413">Isomerase</keyword>
<feature type="active site" description="Proton donor" evidence="10 12">
    <location>
        <position position="173"/>
    </location>
</feature>
<dbReference type="NCBIfam" id="TIGR01163">
    <property type="entry name" value="rpe"/>
    <property type="match status" value="1"/>
</dbReference>
<dbReference type="HAMAP" id="MF_02227">
    <property type="entry name" value="RPE"/>
    <property type="match status" value="1"/>
</dbReference>
<proteinExistence type="inferred from homology"/>
<evidence type="ECO:0000256" key="10">
    <source>
        <dbReference type="HAMAP-Rule" id="MF_02227"/>
    </source>
</evidence>
<reference evidence="15" key="1">
    <citation type="submission" date="2020-08" db="EMBL/GenBank/DDBJ databases">
        <title>Genome public.</title>
        <authorList>
            <person name="Liu C."/>
            <person name="Sun Q."/>
        </authorList>
    </citation>
    <scope>NUCLEOTIDE SEQUENCE</scope>
    <source>
        <strain evidence="15">NSJ-33</strain>
    </source>
</reference>
<evidence type="ECO:0000256" key="12">
    <source>
        <dbReference type="PIRSR" id="PIRSR001461-1"/>
    </source>
</evidence>
<comment type="cofactor">
    <cofactor evidence="4">
        <name>Zn(2+)</name>
        <dbReference type="ChEBI" id="CHEBI:29105"/>
    </cofactor>
</comment>
<dbReference type="Gene3D" id="3.20.20.70">
    <property type="entry name" value="Aldolase class I"/>
    <property type="match status" value="1"/>
</dbReference>
<protein>
    <recommendedName>
        <fullName evidence="7 10">Ribulose-phosphate 3-epimerase</fullName>
        <ecNumber evidence="7 10">5.1.3.1</ecNumber>
    </recommendedName>
</protein>
<dbReference type="InterPro" id="IPR026019">
    <property type="entry name" value="Ribul_P_3_epim"/>
</dbReference>
<keyword evidence="13" id="KW-0464">Manganese</keyword>